<protein>
    <submittedName>
        <fullName evidence="2">Uncharacterized protein</fullName>
    </submittedName>
</protein>
<keyword evidence="1" id="KW-1133">Transmembrane helix</keyword>
<keyword evidence="1" id="KW-0812">Transmembrane</keyword>
<name>A0A1G6WVS8_9PROT</name>
<dbReference type="AlphaFoldDB" id="A0A1G6WVS8"/>
<feature type="transmembrane region" description="Helical" evidence="1">
    <location>
        <begin position="22"/>
        <end position="41"/>
    </location>
</feature>
<dbReference type="RefSeq" id="WP_090664113.1">
    <property type="nucleotide sequence ID" value="NZ_FMZX01000011.1"/>
</dbReference>
<evidence type="ECO:0000256" key="1">
    <source>
        <dbReference type="SAM" id="Phobius"/>
    </source>
</evidence>
<evidence type="ECO:0000313" key="3">
    <source>
        <dbReference type="Proteomes" id="UP000198925"/>
    </source>
</evidence>
<evidence type="ECO:0000313" key="2">
    <source>
        <dbReference type="EMBL" id="SDD70050.1"/>
    </source>
</evidence>
<reference evidence="2 3" key="1">
    <citation type="submission" date="2016-10" db="EMBL/GenBank/DDBJ databases">
        <authorList>
            <person name="de Groot N.N."/>
        </authorList>
    </citation>
    <scope>NUCLEOTIDE SEQUENCE [LARGE SCALE GENOMIC DNA]</scope>
    <source>
        <strain evidence="2 3">CPCC 100156</strain>
    </source>
</reference>
<dbReference type="Proteomes" id="UP000198925">
    <property type="component" value="Unassembled WGS sequence"/>
</dbReference>
<accession>A0A1G6WVS8</accession>
<organism evidence="2 3">
    <name type="scientific">Belnapia rosea</name>
    <dbReference type="NCBI Taxonomy" id="938405"/>
    <lineage>
        <taxon>Bacteria</taxon>
        <taxon>Pseudomonadati</taxon>
        <taxon>Pseudomonadota</taxon>
        <taxon>Alphaproteobacteria</taxon>
        <taxon>Acetobacterales</taxon>
        <taxon>Roseomonadaceae</taxon>
        <taxon>Belnapia</taxon>
    </lineage>
</organism>
<dbReference type="STRING" id="938405.SAMN02927895_03160"/>
<keyword evidence="1" id="KW-0472">Membrane</keyword>
<keyword evidence="3" id="KW-1185">Reference proteome</keyword>
<gene>
    <name evidence="2" type="ORF">SAMN04487779_101177</name>
</gene>
<dbReference type="EMBL" id="FMZX01000011">
    <property type="protein sequence ID" value="SDD70050.1"/>
    <property type="molecule type" value="Genomic_DNA"/>
</dbReference>
<sequence length="306" mass="32733">MAPAEDDTVRLKPPGPGSARRGLIGGLALLGLLGGGVWYGAGGPGEDARPAPAATPAPPQPMVRVMAEAELLALLPEQPSLYRLRENPQVFVLLFPDLARQGEALNRAAALIEKAGLPRDRLLDATELAAAIARSGDTPATWYLGHDYRSADLARFFALAERDRVALNEAELWLRDQFALASAAAGPGPFAMVSAAAPGPQMDMPMRMAVLRHEIGHGHYFTLPGFAGHVQAVWRNGFTEAERGAFRGFLGREGYDAGNDELMANEAMAYLLFTPDPRLFGPAQVGLAPATLDRLRELLRVGLTLP</sequence>
<proteinExistence type="predicted"/>